<organism evidence="3 4">
    <name type="scientific">Rhodotorula paludigena</name>
    <dbReference type="NCBI Taxonomy" id="86838"/>
    <lineage>
        <taxon>Eukaryota</taxon>
        <taxon>Fungi</taxon>
        <taxon>Dikarya</taxon>
        <taxon>Basidiomycota</taxon>
        <taxon>Pucciniomycotina</taxon>
        <taxon>Microbotryomycetes</taxon>
        <taxon>Sporidiobolales</taxon>
        <taxon>Sporidiobolaceae</taxon>
        <taxon>Rhodotorula</taxon>
    </lineage>
</organism>
<comment type="caution">
    <text evidence="3">The sequence shown here is derived from an EMBL/GenBank/DDBJ whole genome shotgun (WGS) entry which is preliminary data.</text>
</comment>
<dbReference type="PANTHER" id="PTHR15887">
    <property type="entry name" value="TRANSMEMBRANE PROTEIN 69"/>
    <property type="match status" value="1"/>
</dbReference>
<keyword evidence="2" id="KW-0812">Transmembrane</keyword>
<feature type="transmembrane region" description="Helical" evidence="2">
    <location>
        <begin position="205"/>
        <end position="238"/>
    </location>
</feature>
<keyword evidence="2" id="KW-0472">Membrane</keyword>
<proteinExistence type="predicted"/>
<sequence>MLSTCLLARSAARQPRVLFASAGAAPSLRAPASRLFATSALRCAVDEVSKNPASKDLKHMGQNAAEEARGVARTLAEAVAGQAVEQSSQRTGRENFGAGDIAADLNSVKSTLTAVPKEVIQWGVAGLLPYAGTGLAIVHFSRQAWLATLNGSEAGYDPAAAVALLEHAQLLQIQYGAIILSFLGAVHWGFEWAKYGGVKGNRRYLLGVAPVLVGWGSLLIPGQMALITQWGAFFAQWYADQKAGSKGWTPKWYATYRFWLTSVVGGSILVSLAAQGYYGSSREHAETDSQLKKLAEKKPPKPANPPGTSVELGDMKAEKATDAYVKFTNVEKEREKQKEEEEKKKQEEEEKRKEEKKENARQDDLTERVKKAEDK</sequence>
<protein>
    <recommendedName>
        <fullName evidence="5">Mitochondrial inner membrane protein 1</fullName>
    </recommendedName>
</protein>
<name>A0AAV5GI16_9BASI</name>
<dbReference type="Pfam" id="PF11911">
    <property type="entry name" value="DUF3429"/>
    <property type="match status" value="1"/>
</dbReference>
<evidence type="ECO:0000256" key="2">
    <source>
        <dbReference type="SAM" id="Phobius"/>
    </source>
</evidence>
<evidence type="ECO:0000313" key="3">
    <source>
        <dbReference type="EMBL" id="GJN88283.1"/>
    </source>
</evidence>
<evidence type="ECO:0008006" key="5">
    <source>
        <dbReference type="Google" id="ProtNLM"/>
    </source>
</evidence>
<keyword evidence="2" id="KW-1133">Transmembrane helix</keyword>
<feature type="compositionally biased region" description="Basic and acidic residues" evidence="1">
    <location>
        <begin position="329"/>
        <end position="375"/>
    </location>
</feature>
<dbReference type="Proteomes" id="UP001342314">
    <property type="component" value="Unassembled WGS sequence"/>
</dbReference>
<dbReference type="InterPro" id="IPR021836">
    <property type="entry name" value="DUF3429"/>
</dbReference>
<dbReference type="AlphaFoldDB" id="A0AAV5GI16"/>
<reference evidence="3 4" key="1">
    <citation type="submission" date="2021-12" db="EMBL/GenBank/DDBJ databases">
        <title>High titer production of polyol ester of fatty acids by Rhodotorula paludigena BS15 towards product separation-free biomass refinery.</title>
        <authorList>
            <person name="Mano J."/>
            <person name="Ono H."/>
            <person name="Tanaka T."/>
            <person name="Naito K."/>
            <person name="Sushida H."/>
            <person name="Ike M."/>
            <person name="Tokuyasu K."/>
            <person name="Kitaoka M."/>
        </authorList>
    </citation>
    <scope>NUCLEOTIDE SEQUENCE [LARGE SCALE GENOMIC DNA]</scope>
    <source>
        <strain evidence="3 4">BS15</strain>
    </source>
</reference>
<evidence type="ECO:0000313" key="4">
    <source>
        <dbReference type="Proteomes" id="UP001342314"/>
    </source>
</evidence>
<evidence type="ECO:0000256" key="1">
    <source>
        <dbReference type="SAM" id="MobiDB-lite"/>
    </source>
</evidence>
<feature type="region of interest" description="Disordered" evidence="1">
    <location>
        <begin position="288"/>
        <end position="375"/>
    </location>
</feature>
<accession>A0AAV5GI16</accession>
<feature type="compositionally biased region" description="Basic and acidic residues" evidence="1">
    <location>
        <begin position="288"/>
        <end position="299"/>
    </location>
</feature>
<dbReference type="EMBL" id="BQKY01000003">
    <property type="protein sequence ID" value="GJN88283.1"/>
    <property type="molecule type" value="Genomic_DNA"/>
</dbReference>
<gene>
    <name evidence="3" type="ORF">Rhopal_001248-T1</name>
</gene>
<keyword evidence="4" id="KW-1185">Reference proteome</keyword>
<dbReference type="PANTHER" id="PTHR15887:SF1">
    <property type="entry name" value="TRANSMEMBRANE PROTEIN 69"/>
    <property type="match status" value="1"/>
</dbReference>
<feature type="transmembrane region" description="Helical" evidence="2">
    <location>
        <begin position="173"/>
        <end position="193"/>
    </location>
</feature>
<feature type="transmembrane region" description="Helical" evidence="2">
    <location>
        <begin position="258"/>
        <end position="278"/>
    </location>
</feature>